<evidence type="ECO:0000259" key="9">
    <source>
        <dbReference type="Pfam" id="PF13193"/>
    </source>
</evidence>
<evidence type="ECO:0000256" key="5">
    <source>
        <dbReference type="ARBA" id="ARBA00039638"/>
    </source>
</evidence>
<dbReference type="AlphaFoldDB" id="A0ABD3X236"/>
<dbReference type="Pfam" id="PF00501">
    <property type="entry name" value="AMP-binding"/>
    <property type="match status" value="2"/>
</dbReference>
<keyword evidence="11" id="KW-1185">Reference proteome</keyword>
<evidence type="ECO:0000313" key="10">
    <source>
        <dbReference type="EMBL" id="KAL3879067.1"/>
    </source>
</evidence>
<evidence type="ECO:0000259" key="8">
    <source>
        <dbReference type="Pfam" id="PF00501"/>
    </source>
</evidence>
<dbReference type="PANTHER" id="PTHR43201">
    <property type="entry name" value="ACYL-COA SYNTHETASE"/>
    <property type="match status" value="1"/>
</dbReference>
<dbReference type="InterPro" id="IPR025110">
    <property type="entry name" value="AMP-bd_C"/>
</dbReference>
<dbReference type="FunFam" id="3.30.300.30:FF:000008">
    <property type="entry name" value="2,3-dihydroxybenzoate-AMP ligase"/>
    <property type="match status" value="1"/>
</dbReference>
<evidence type="ECO:0000313" key="11">
    <source>
        <dbReference type="Proteomes" id="UP001634394"/>
    </source>
</evidence>
<evidence type="ECO:0000256" key="1">
    <source>
        <dbReference type="ARBA" id="ARBA00006432"/>
    </source>
</evidence>
<comment type="catalytic activity">
    <reaction evidence="6">
        <text>octanoate + ATP + CoA = octanoyl-CoA + AMP + diphosphate</text>
        <dbReference type="Rhea" id="RHEA:33631"/>
        <dbReference type="ChEBI" id="CHEBI:25646"/>
        <dbReference type="ChEBI" id="CHEBI:30616"/>
        <dbReference type="ChEBI" id="CHEBI:33019"/>
        <dbReference type="ChEBI" id="CHEBI:57287"/>
        <dbReference type="ChEBI" id="CHEBI:57386"/>
        <dbReference type="ChEBI" id="CHEBI:456215"/>
    </reaction>
</comment>
<dbReference type="InterPro" id="IPR045851">
    <property type="entry name" value="AMP-bd_C_sf"/>
</dbReference>
<dbReference type="PANTHER" id="PTHR43201:SF5">
    <property type="entry name" value="MEDIUM-CHAIN ACYL-COA LIGASE ACSF2, MITOCHONDRIAL"/>
    <property type="match status" value="1"/>
</dbReference>
<sequence>MKGPGDVPLRGITIGKALQEQVERNPDKEALVFCRTNKRRTFSQLLAESDQLAAGLLSLGLRKGDRIGIWGPNSLEWVQTQYATARVGLILVSSMLTSSMVVVNFQSSGALKFSDVMEAASDKERRTIFDIQDKLQFDDPINIQFTSGTTGLPKGALLTHHNIVNNSYFIGRRLEYHLREARICIPVPLYHCFGMVIGSLMMASHAATCVFPAPTFNAGLTLKAVSDEKCTSLYGVPTMFIDMLSHHDFETFDLTSLNTGVMAGAPCPIQTMRQVVEKMHMPQVTVCYGTTENSPVTFQSFLDDKLDKRVSTVGRAHPHVEAKIVNQEGEIVPVGTQGELYTRGYMTMLNYWNEPDKTREVIKEDRWYSTADIAVMDEDGFVSICGRLKDMIIRGGENVYPLEIEQLLYKHPKIKDVQVIGVPDKRLGEEICAWIELKDDVTATEEEIKEYCKDKISKFKIPRYIHFVSEFPMTVTGKVQKYKIREEAAKLLGLEHVTY</sequence>
<name>A0ABD3X236_SINWO</name>
<dbReference type="InterPro" id="IPR020845">
    <property type="entry name" value="AMP-binding_CS"/>
</dbReference>
<proteinExistence type="inferred from homology"/>
<dbReference type="PROSITE" id="PS00455">
    <property type="entry name" value="AMP_BINDING"/>
    <property type="match status" value="1"/>
</dbReference>
<dbReference type="InterPro" id="IPR000873">
    <property type="entry name" value="AMP-dep_synth/lig_dom"/>
</dbReference>
<evidence type="ECO:0000256" key="3">
    <source>
        <dbReference type="ARBA" id="ARBA00037247"/>
    </source>
</evidence>
<reference evidence="10 11" key="1">
    <citation type="submission" date="2024-11" db="EMBL/GenBank/DDBJ databases">
        <title>Chromosome-level genome assembly of the freshwater bivalve Anodonta woodiana.</title>
        <authorList>
            <person name="Chen X."/>
        </authorList>
    </citation>
    <scope>NUCLEOTIDE SEQUENCE [LARGE SCALE GENOMIC DNA]</scope>
    <source>
        <strain evidence="10">MN2024</strain>
        <tissue evidence="10">Gills</tissue>
    </source>
</reference>
<gene>
    <name evidence="10" type="ORF">ACJMK2_031381</name>
</gene>
<feature type="domain" description="AMP-binding enzyme C-terminal" evidence="9">
    <location>
        <begin position="403"/>
        <end position="478"/>
    </location>
</feature>
<dbReference type="EMBL" id="JBJQND010000004">
    <property type="protein sequence ID" value="KAL3879067.1"/>
    <property type="molecule type" value="Genomic_DNA"/>
</dbReference>
<dbReference type="Gene3D" id="2.30.38.10">
    <property type="entry name" value="Luciferase, Domain 3"/>
    <property type="match status" value="1"/>
</dbReference>
<dbReference type="Proteomes" id="UP001634394">
    <property type="component" value="Unassembled WGS sequence"/>
</dbReference>
<dbReference type="Pfam" id="PF13193">
    <property type="entry name" value="AMP-binding_C"/>
    <property type="match status" value="1"/>
</dbReference>
<dbReference type="GO" id="GO:0031956">
    <property type="term" value="F:medium-chain fatty acid-CoA ligase activity"/>
    <property type="evidence" value="ECO:0007669"/>
    <property type="project" value="UniProtKB-EC"/>
</dbReference>
<dbReference type="SUPFAM" id="SSF56801">
    <property type="entry name" value="Acetyl-CoA synthetase-like"/>
    <property type="match status" value="1"/>
</dbReference>
<dbReference type="CDD" id="cd05917">
    <property type="entry name" value="FACL_like_2"/>
    <property type="match status" value="1"/>
</dbReference>
<organism evidence="10 11">
    <name type="scientific">Sinanodonta woodiana</name>
    <name type="common">Chinese pond mussel</name>
    <name type="synonym">Anodonta woodiana</name>
    <dbReference type="NCBI Taxonomy" id="1069815"/>
    <lineage>
        <taxon>Eukaryota</taxon>
        <taxon>Metazoa</taxon>
        <taxon>Spiralia</taxon>
        <taxon>Lophotrochozoa</taxon>
        <taxon>Mollusca</taxon>
        <taxon>Bivalvia</taxon>
        <taxon>Autobranchia</taxon>
        <taxon>Heteroconchia</taxon>
        <taxon>Palaeoheterodonta</taxon>
        <taxon>Unionida</taxon>
        <taxon>Unionoidea</taxon>
        <taxon>Unionidae</taxon>
        <taxon>Unioninae</taxon>
        <taxon>Sinanodonta</taxon>
    </lineage>
</organism>
<dbReference type="EC" id="6.2.1.2" evidence="4"/>
<comment type="similarity">
    <text evidence="1">Belongs to the ATP-dependent AMP-binding enzyme family.</text>
</comment>
<evidence type="ECO:0000256" key="6">
    <source>
        <dbReference type="ARBA" id="ARBA00047319"/>
    </source>
</evidence>
<dbReference type="Gene3D" id="3.40.50.980">
    <property type="match status" value="3"/>
</dbReference>
<feature type="domain" description="AMP-dependent synthetase/ligase" evidence="8">
    <location>
        <begin position="130"/>
        <end position="352"/>
    </location>
</feature>
<dbReference type="Gene3D" id="3.30.300.30">
    <property type="match status" value="1"/>
</dbReference>
<evidence type="ECO:0000256" key="7">
    <source>
        <dbReference type="ARBA" id="ARBA00048277"/>
    </source>
</evidence>
<dbReference type="FunFam" id="3.40.50.12780:FF:000003">
    <property type="entry name" value="Long-chain-fatty-acid--CoA ligase FadD"/>
    <property type="match status" value="1"/>
</dbReference>
<accession>A0ABD3X236</accession>
<evidence type="ECO:0000256" key="4">
    <source>
        <dbReference type="ARBA" id="ARBA00039009"/>
    </source>
</evidence>
<keyword evidence="2" id="KW-0436">Ligase</keyword>
<comment type="function">
    <text evidence="3">Acyl-CoA synthases catalyze the initial reaction in fatty acid metabolism, by forming a thioester with CoA. Has some preference toward medium-chain substrates. Plays a role in adipocyte differentiation.</text>
</comment>
<comment type="catalytic activity">
    <reaction evidence="7">
        <text>a medium-chain fatty acid + ATP + CoA = a medium-chain fatty acyl-CoA + AMP + diphosphate</text>
        <dbReference type="Rhea" id="RHEA:48340"/>
        <dbReference type="ChEBI" id="CHEBI:30616"/>
        <dbReference type="ChEBI" id="CHEBI:33019"/>
        <dbReference type="ChEBI" id="CHEBI:57287"/>
        <dbReference type="ChEBI" id="CHEBI:59558"/>
        <dbReference type="ChEBI" id="CHEBI:90546"/>
        <dbReference type="ChEBI" id="CHEBI:456215"/>
        <dbReference type="EC" id="6.2.1.2"/>
    </reaction>
</comment>
<evidence type="ECO:0000256" key="2">
    <source>
        <dbReference type="ARBA" id="ARBA00022598"/>
    </source>
</evidence>
<feature type="domain" description="AMP-dependent synthetase/ligase" evidence="8">
    <location>
        <begin position="18"/>
        <end position="92"/>
    </location>
</feature>
<protein>
    <recommendedName>
        <fullName evidence="5">Medium-chain acyl-CoA ligase ACSF2, mitochondrial</fullName>
        <ecNumber evidence="4">6.2.1.2</ecNumber>
    </recommendedName>
</protein>
<comment type="caution">
    <text evidence="10">The sequence shown here is derived from an EMBL/GenBank/DDBJ whole genome shotgun (WGS) entry which is preliminary data.</text>
</comment>